<organism evidence="3 5">
    <name type="scientific">Alteromonas stellipolaris</name>
    <dbReference type="NCBI Taxonomy" id="233316"/>
    <lineage>
        <taxon>Bacteria</taxon>
        <taxon>Pseudomonadati</taxon>
        <taxon>Pseudomonadota</taxon>
        <taxon>Gammaproteobacteria</taxon>
        <taxon>Alteromonadales</taxon>
        <taxon>Alteromonadaceae</taxon>
        <taxon>Alteromonas/Salinimonas group</taxon>
        <taxon>Alteromonas</taxon>
    </lineage>
</organism>
<dbReference type="RefSeq" id="WP_057794963.1">
    <property type="nucleotide sequence ID" value="NZ_CANLMS010000004.1"/>
</dbReference>
<feature type="signal peptide" evidence="1">
    <location>
        <begin position="1"/>
        <end position="26"/>
    </location>
</feature>
<name>A0AAW7YYZ8_9ALTE</name>
<dbReference type="KEGG" id="asq:AVL57_01470"/>
<evidence type="ECO:0000313" key="4">
    <source>
        <dbReference type="Proteomes" id="UP000056750"/>
    </source>
</evidence>
<dbReference type="Pfam" id="PF11102">
    <property type="entry name" value="YjbF"/>
    <property type="match status" value="1"/>
</dbReference>
<reference evidence="2 4" key="1">
    <citation type="submission" date="2015-12" db="EMBL/GenBank/DDBJ databases">
        <title>Intraspecies pangenome expansion in the marine bacterium Alteromonas.</title>
        <authorList>
            <person name="Lopez-Perez M."/>
            <person name="Rodriguez-Valera F."/>
        </authorList>
    </citation>
    <scope>NUCLEOTIDE SEQUENCE [LARGE SCALE GENOMIC DNA]</scope>
    <source>
        <strain evidence="2 4">LMG 21861</strain>
    </source>
</reference>
<dbReference type="EMBL" id="CP013926">
    <property type="protein sequence ID" value="AMJ72764.1"/>
    <property type="molecule type" value="Genomic_DNA"/>
</dbReference>
<reference evidence="3" key="2">
    <citation type="submission" date="2023-07" db="EMBL/GenBank/DDBJ databases">
        <title>Genome content predicts the carbon catabolic preferences of heterotrophic bacteria.</title>
        <authorList>
            <person name="Gralka M."/>
        </authorList>
    </citation>
    <scope>NUCLEOTIDE SEQUENCE</scope>
    <source>
        <strain evidence="3">F2M12</strain>
    </source>
</reference>
<keyword evidence="4" id="KW-1185">Reference proteome</keyword>
<protein>
    <submittedName>
        <fullName evidence="3">YjbF family lipoprotein</fullName>
    </submittedName>
</protein>
<dbReference type="AlphaFoldDB" id="A0AAW7YYZ8"/>
<dbReference type="Proteomes" id="UP001170717">
    <property type="component" value="Unassembled WGS sequence"/>
</dbReference>
<gene>
    <name evidence="2" type="ORF">AVL57_01470</name>
    <name evidence="3" type="ORF">Q4527_09625</name>
</gene>
<dbReference type="GeneID" id="83256328"/>
<proteinExistence type="predicted"/>
<dbReference type="InterPro" id="IPR023373">
    <property type="entry name" value="YmcC_sf"/>
</dbReference>
<keyword evidence="3" id="KW-0449">Lipoprotein</keyword>
<dbReference type="EMBL" id="JAUOQI010000005">
    <property type="protein sequence ID" value="MDO6577654.1"/>
    <property type="molecule type" value="Genomic_DNA"/>
</dbReference>
<dbReference type="Gene3D" id="2.40.360.10">
    <property type="entry name" value="YmcC-like"/>
    <property type="match status" value="1"/>
</dbReference>
<evidence type="ECO:0000313" key="5">
    <source>
        <dbReference type="Proteomes" id="UP001170717"/>
    </source>
</evidence>
<evidence type="ECO:0000313" key="2">
    <source>
        <dbReference type="EMBL" id="AMJ72764.1"/>
    </source>
</evidence>
<evidence type="ECO:0000256" key="1">
    <source>
        <dbReference type="SAM" id="SignalP"/>
    </source>
</evidence>
<dbReference type="SUPFAM" id="SSF159270">
    <property type="entry name" value="YmcC-like"/>
    <property type="match status" value="1"/>
</dbReference>
<keyword evidence="1" id="KW-0732">Signal</keyword>
<feature type="chain" id="PRO_5043812784" evidence="1">
    <location>
        <begin position="27"/>
        <end position="227"/>
    </location>
</feature>
<dbReference type="InterPro" id="IPR021308">
    <property type="entry name" value="GfcB"/>
</dbReference>
<dbReference type="Proteomes" id="UP000056750">
    <property type="component" value="Chromosome"/>
</dbReference>
<dbReference type="PROSITE" id="PS51257">
    <property type="entry name" value="PROKAR_LIPOPROTEIN"/>
    <property type="match status" value="1"/>
</dbReference>
<accession>A0AAW7YYZ8</accession>
<evidence type="ECO:0000313" key="3">
    <source>
        <dbReference type="EMBL" id="MDO6577654.1"/>
    </source>
</evidence>
<sequence length="227" mass="25404">MKTSLLLIVISLLSLLVSGCSSTVNAYIKTISLALEDRTVSYTVDEIAASKADLLQIKAGGRDAASLALAYIDGDKYRWVSGDKVIFTMHHGVIVRTEGLDNELYYTGNLKHNPLASNDVLAYSWQRKLDLENVGYGLPVSSTWRVHGEETQTYLGTTFTVTKITETVIFPETTPFIDTNLEWKNTYYLEAKSKQLLASTQKFSPQGDVYDMVYLSRVVRLIKSKEQ</sequence>